<dbReference type="Proteomes" id="UP000824540">
    <property type="component" value="Unassembled WGS sequence"/>
</dbReference>
<protein>
    <submittedName>
        <fullName evidence="2">Uncharacterized protein</fullName>
    </submittedName>
</protein>
<dbReference type="PANTHER" id="PTHR16212:SF4">
    <property type="entry name" value="FOCADHESIN"/>
    <property type="match status" value="1"/>
</dbReference>
<dbReference type="EMBL" id="JAFBMS010000017">
    <property type="protein sequence ID" value="KAG9345473.1"/>
    <property type="molecule type" value="Genomic_DNA"/>
</dbReference>
<dbReference type="AlphaFoldDB" id="A0A8T2NWU6"/>
<feature type="chain" id="PRO_5035909937" evidence="1">
    <location>
        <begin position="19"/>
        <end position="123"/>
    </location>
</feature>
<dbReference type="OrthoDB" id="6125419at2759"/>
<gene>
    <name evidence="2" type="ORF">JZ751_008617</name>
</gene>
<accession>A0A8T2NWU6</accession>
<evidence type="ECO:0000313" key="3">
    <source>
        <dbReference type="Proteomes" id="UP000824540"/>
    </source>
</evidence>
<reference evidence="2" key="1">
    <citation type="thesis" date="2021" institute="BYU ScholarsArchive" country="Provo, UT, USA">
        <title>Applications of and Algorithms for Genome Assembly and Genomic Analyses with an Emphasis on Marine Teleosts.</title>
        <authorList>
            <person name="Pickett B.D."/>
        </authorList>
    </citation>
    <scope>NUCLEOTIDE SEQUENCE</scope>
    <source>
        <strain evidence="2">HI-2016</strain>
    </source>
</reference>
<dbReference type="GO" id="GO:0060147">
    <property type="term" value="P:regulation of post-transcriptional gene silencing"/>
    <property type="evidence" value="ECO:0007669"/>
    <property type="project" value="InterPro"/>
</dbReference>
<sequence length="123" mass="13301">MAVRVLACLRTLVAGVLKEKGQNEKIVQSCNQSLMLDALWEQCCSDEAVVRSSCCDALVLLVEQGHADLQYAVNGILNLVPSARHTTTPPPPPPHLSLAVHFLNLQLRCDSSKVRASVPAPHP</sequence>
<organism evidence="2 3">
    <name type="scientific">Albula glossodonta</name>
    <name type="common">roundjaw bonefish</name>
    <dbReference type="NCBI Taxonomy" id="121402"/>
    <lineage>
        <taxon>Eukaryota</taxon>
        <taxon>Metazoa</taxon>
        <taxon>Chordata</taxon>
        <taxon>Craniata</taxon>
        <taxon>Vertebrata</taxon>
        <taxon>Euteleostomi</taxon>
        <taxon>Actinopterygii</taxon>
        <taxon>Neopterygii</taxon>
        <taxon>Teleostei</taxon>
        <taxon>Albuliformes</taxon>
        <taxon>Albulidae</taxon>
        <taxon>Albula</taxon>
    </lineage>
</organism>
<keyword evidence="1" id="KW-0732">Signal</keyword>
<evidence type="ECO:0000256" key="1">
    <source>
        <dbReference type="SAM" id="SignalP"/>
    </source>
</evidence>
<feature type="signal peptide" evidence="1">
    <location>
        <begin position="1"/>
        <end position="18"/>
    </location>
</feature>
<proteinExistence type="predicted"/>
<comment type="caution">
    <text evidence="2">The sequence shown here is derived from an EMBL/GenBank/DDBJ whole genome shotgun (WGS) entry which is preliminary data.</text>
</comment>
<dbReference type="PANTHER" id="PTHR16212">
    <property type="entry name" value="FOCADHESIN FAMILY MEMBER"/>
    <property type="match status" value="1"/>
</dbReference>
<keyword evidence="3" id="KW-1185">Reference proteome</keyword>
<dbReference type="InterPro" id="IPR045163">
    <property type="entry name" value="Focadhesin/RST1"/>
</dbReference>
<evidence type="ECO:0000313" key="2">
    <source>
        <dbReference type="EMBL" id="KAG9345473.1"/>
    </source>
</evidence>
<name>A0A8T2NWU6_9TELE</name>